<feature type="signal peptide" evidence="2">
    <location>
        <begin position="1"/>
        <end position="29"/>
    </location>
</feature>
<evidence type="ECO:0000256" key="2">
    <source>
        <dbReference type="SAM" id="SignalP"/>
    </source>
</evidence>
<evidence type="ECO:0000256" key="1">
    <source>
        <dbReference type="SAM" id="MobiDB-lite"/>
    </source>
</evidence>
<feature type="chain" id="PRO_5043648185" evidence="2">
    <location>
        <begin position="30"/>
        <end position="84"/>
    </location>
</feature>
<accession>A0AAU2GVI7</accession>
<dbReference type="AlphaFoldDB" id="A0AAU2GVI7"/>
<proteinExistence type="predicted"/>
<gene>
    <name evidence="3" type="ORF">OHV25_06060</name>
</gene>
<feature type="region of interest" description="Disordered" evidence="1">
    <location>
        <begin position="38"/>
        <end position="84"/>
    </location>
</feature>
<protein>
    <submittedName>
        <fullName evidence="3">Uncharacterized protein</fullName>
    </submittedName>
</protein>
<organism evidence="3">
    <name type="scientific">Streptomyces sp. NBC_00060</name>
    <dbReference type="NCBI Taxonomy" id="2975636"/>
    <lineage>
        <taxon>Bacteria</taxon>
        <taxon>Bacillati</taxon>
        <taxon>Actinomycetota</taxon>
        <taxon>Actinomycetes</taxon>
        <taxon>Kitasatosporales</taxon>
        <taxon>Streptomycetaceae</taxon>
        <taxon>Streptomyces</taxon>
    </lineage>
</organism>
<feature type="compositionally biased region" description="Polar residues" evidence="1">
    <location>
        <begin position="38"/>
        <end position="52"/>
    </location>
</feature>
<sequence length="84" mass="8530">MNIPPCRLRGHHVAAALLLAAAACGLVSAGGYGQTWNTSVTHVDSGTTTAGQFSPPSSSPTPHQSPDPLPSTPGDNSELIQPMP</sequence>
<evidence type="ECO:0000313" key="3">
    <source>
        <dbReference type="EMBL" id="WTU39170.1"/>
    </source>
</evidence>
<dbReference type="PROSITE" id="PS51257">
    <property type="entry name" value="PROKAR_LIPOPROTEIN"/>
    <property type="match status" value="1"/>
</dbReference>
<keyword evidence="2" id="KW-0732">Signal</keyword>
<feature type="compositionally biased region" description="Polar residues" evidence="1">
    <location>
        <begin position="73"/>
        <end position="84"/>
    </location>
</feature>
<reference evidence="3" key="1">
    <citation type="submission" date="2022-10" db="EMBL/GenBank/DDBJ databases">
        <title>The complete genomes of actinobacterial strains from the NBC collection.</title>
        <authorList>
            <person name="Joergensen T.S."/>
            <person name="Alvarez Arevalo M."/>
            <person name="Sterndorff E.B."/>
            <person name="Faurdal D."/>
            <person name="Vuksanovic O."/>
            <person name="Mourched A.-S."/>
            <person name="Charusanti P."/>
            <person name="Shaw S."/>
            <person name="Blin K."/>
            <person name="Weber T."/>
        </authorList>
    </citation>
    <scope>NUCLEOTIDE SEQUENCE</scope>
    <source>
        <strain evidence="3">NBC_00060</strain>
    </source>
</reference>
<dbReference type="EMBL" id="CP108253">
    <property type="protein sequence ID" value="WTU39170.1"/>
    <property type="molecule type" value="Genomic_DNA"/>
</dbReference>
<feature type="compositionally biased region" description="Pro residues" evidence="1">
    <location>
        <begin position="57"/>
        <end position="71"/>
    </location>
</feature>
<name>A0AAU2GVI7_9ACTN</name>